<dbReference type="STRING" id="1685378.AVO44_03710"/>
<dbReference type="AlphaFoldDB" id="A0A0X3U0B6"/>
<dbReference type="InterPro" id="IPR013857">
    <property type="entry name" value="NADH-UbQ_OxRdtase-assoc_prot30"/>
</dbReference>
<gene>
    <name evidence="3" type="ORF">AVO44_03710</name>
</gene>
<proteinExistence type="inferred from homology"/>
<sequence length="185" mass="20625">MRLLLQRSFIVVLWLLAPVTVVAEDIMIENFKAQPETRWRFFTDDVMGGVSTGTVAFLTEGDTTYARITGSVSTENNGGFIQIRMDLPDGAPEDAAGVRIVVRGNSQRYFVHLRTSGTVLPWQYYQAGFDAKEGWSELRLPFEAFERSGQLLRAVPRASSLKSIAVVAFGRDHNAKIDVSEVGFY</sequence>
<keyword evidence="3" id="KW-0830">Ubiquinone</keyword>
<dbReference type="PANTHER" id="PTHR13194">
    <property type="entry name" value="COMPLEX I INTERMEDIATE-ASSOCIATED PROTEIN 30"/>
    <property type="match status" value="1"/>
</dbReference>
<keyword evidence="4" id="KW-1185">Reference proteome</keyword>
<comment type="caution">
    <text evidence="3">The sequence shown here is derived from an EMBL/GenBank/DDBJ whole genome shotgun (WGS) entry which is preliminary data.</text>
</comment>
<reference evidence="4" key="1">
    <citation type="submission" date="2015-12" db="EMBL/GenBank/DDBJ databases">
        <authorList>
            <person name="Zhang G."/>
            <person name="Stingl U."/>
        </authorList>
    </citation>
    <scope>NUCLEOTIDE SEQUENCE [LARGE SCALE GENOMIC DNA]</scope>
    <source>
        <strain evidence="4">ZGT108</strain>
    </source>
</reference>
<dbReference type="InterPro" id="IPR039131">
    <property type="entry name" value="NDUFAF1"/>
</dbReference>
<dbReference type="InterPro" id="IPR008979">
    <property type="entry name" value="Galactose-bd-like_sf"/>
</dbReference>
<feature type="domain" description="NADH:ubiquinone oxidoreductase intermediate-associated protein 30" evidence="2">
    <location>
        <begin position="32"/>
        <end position="163"/>
    </location>
</feature>
<protein>
    <submittedName>
        <fullName evidence="3">NADH ubiquinone oxidoreductase</fullName>
    </submittedName>
</protein>
<accession>A0A0X3U0B6</accession>
<name>A0A0X3U0B6_9RHOB</name>
<evidence type="ECO:0000313" key="3">
    <source>
        <dbReference type="EMBL" id="KUJ81398.1"/>
    </source>
</evidence>
<dbReference type="PANTHER" id="PTHR13194:SF19">
    <property type="entry name" value="NAD(P)-BINDING ROSSMANN-FOLD SUPERFAMILY PROTEIN"/>
    <property type="match status" value="1"/>
</dbReference>
<dbReference type="Proteomes" id="UP000053690">
    <property type="component" value="Unassembled WGS sequence"/>
</dbReference>
<dbReference type="EMBL" id="LQBP01000002">
    <property type="protein sequence ID" value="KUJ81398.1"/>
    <property type="molecule type" value="Genomic_DNA"/>
</dbReference>
<evidence type="ECO:0000313" key="4">
    <source>
        <dbReference type="Proteomes" id="UP000053690"/>
    </source>
</evidence>
<dbReference type="OrthoDB" id="442188at2"/>
<dbReference type="SUPFAM" id="SSF49785">
    <property type="entry name" value="Galactose-binding domain-like"/>
    <property type="match status" value="1"/>
</dbReference>
<dbReference type="Pfam" id="PF08547">
    <property type="entry name" value="CIA30"/>
    <property type="match status" value="1"/>
</dbReference>
<evidence type="ECO:0000259" key="2">
    <source>
        <dbReference type="Pfam" id="PF08547"/>
    </source>
</evidence>
<comment type="similarity">
    <text evidence="1">Belongs to the CIA30 family.</text>
</comment>
<dbReference type="RefSeq" id="WP_068333964.1">
    <property type="nucleotide sequence ID" value="NZ_LQBP01000002.1"/>
</dbReference>
<organism evidence="3 4">
    <name type="scientific">Ruegeria profundi</name>
    <dbReference type="NCBI Taxonomy" id="1685378"/>
    <lineage>
        <taxon>Bacteria</taxon>
        <taxon>Pseudomonadati</taxon>
        <taxon>Pseudomonadota</taxon>
        <taxon>Alphaproteobacteria</taxon>
        <taxon>Rhodobacterales</taxon>
        <taxon>Roseobacteraceae</taxon>
        <taxon>Ruegeria</taxon>
    </lineage>
</organism>
<evidence type="ECO:0000256" key="1">
    <source>
        <dbReference type="ARBA" id="ARBA00007884"/>
    </source>
</evidence>